<comment type="caution">
    <text evidence="3">The sequence shown here is derived from an EMBL/GenBank/DDBJ whole genome shotgun (WGS) entry which is preliminary data.</text>
</comment>
<dbReference type="OrthoDB" id="764087at2759"/>
<evidence type="ECO:0000313" key="4">
    <source>
        <dbReference type="Proteomes" id="UP001141806"/>
    </source>
</evidence>
<gene>
    <name evidence="3" type="ORF">NE237_019827</name>
</gene>
<feature type="domain" description="SPARK" evidence="2">
    <location>
        <begin position="90"/>
        <end position="277"/>
    </location>
</feature>
<dbReference type="AlphaFoldDB" id="A0A9Q0H4W3"/>
<evidence type="ECO:0000313" key="3">
    <source>
        <dbReference type="EMBL" id="KAJ4959917.1"/>
    </source>
</evidence>
<proteinExistence type="predicted"/>
<evidence type="ECO:0000259" key="2">
    <source>
        <dbReference type="Pfam" id="PF19160"/>
    </source>
</evidence>
<dbReference type="PANTHER" id="PTHR34056:SF1">
    <property type="entry name" value="GPI-ANCHORED PROTEIN"/>
    <property type="match status" value="1"/>
</dbReference>
<dbReference type="EMBL" id="JAMYWD010000009">
    <property type="protein sequence ID" value="KAJ4959917.1"/>
    <property type="molecule type" value="Genomic_DNA"/>
</dbReference>
<accession>A0A9Q0H4W3</accession>
<dbReference type="PANTHER" id="PTHR34056">
    <property type="entry name" value="GPI-ANCHORED PROTEIN"/>
    <property type="match status" value="1"/>
</dbReference>
<evidence type="ECO:0000256" key="1">
    <source>
        <dbReference type="SAM" id="Phobius"/>
    </source>
</evidence>
<dbReference type="InterPro" id="IPR040376">
    <property type="entry name" value="At4g28100-like"/>
</dbReference>
<dbReference type="Pfam" id="PF19160">
    <property type="entry name" value="SPARK"/>
    <property type="match status" value="1"/>
</dbReference>
<keyword evidence="1" id="KW-0472">Membrane</keyword>
<feature type="transmembrane region" description="Helical" evidence="1">
    <location>
        <begin position="37"/>
        <end position="56"/>
    </location>
</feature>
<name>A0A9Q0H4W3_9MAGN</name>
<dbReference type="InterPro" id="IPR043891">
    <property type="entry name" value="SPARK"/>
</dbReference>
<keyword evidence="1" id="KW-0812">Transmembrane</keyword>
<reference evidence="3" key="1">
    <citation type="journal article" date="2023" name="Plant J.">
        <title>The genome of the king protea, Protea cynaroides.</title>
        <authorList>
            <person name="Chang J."/>
            <person name="Duong T.A."/>
            <person name="Schoeman C."/>
            <person name="Ma X."/>
            <person name="Roodt D."/>
            <person name="Barker N."/>
            <person name="Li Z."/>
            <person name="Van de Peer Y."/>
            <person name="Mizrachi E."/>
        </authorList>
    </citation>
    <scope>NUCLEOTIDE SEQUENCE</scope>
    <source>
        <tissue evidence="3">Young leaves</tissue>
    </source>
</reference>
<feature type="transmembrane region" description="Helical" evidence="1">
    <location>
        <begin position="6"/>
        <end position="25"/>
    </location>
</feature>
<organism evidence="3 4">
    <name type="scientific">Protea cynaroides</name>
    <dbReference type="NCBI Taxonomy" id="273540"/>
    <lineage>
        <taxon>Eukaryota</taxon>
        <taxon>Viridiplantae</taxon>
        <taxon>Streptophyta</taxon>
        <taxon>Embryophyta</taxon>
        <taxon>Tracheophyta</taxon>
        <taxon>Spermatophyta</taxon>
        <taxon>Magnoliopsida</taxon>
        <taxon>Proteales</taxon>
        <taxon>Proteaceae</taxon>
        <taxon>Protea</taxon>
    </lineage>
</organism>
<sequence>MPGLSLSLASINIAVSVAVLVLSTHKAAAFKEMSSNHPLQGVFFLFFLLPAALSALPRMPEPDPALIQPFTPTPSHPATVPAFPEQSDLAGCPLDLPDELFQALTHACGASNGNNPNTTTGLRRSRCCPVMASWLYSAFSATALRRAGKNRMNTQPYDMPVLPDDSETCVGNLENALQEKGIKLLQPNETCDLVYCYCGIRLQPLSCPEAFSVSKEGKLVGGENVKLLEKDCLSSNNGFSNLAGCSKCLNSLYQLNEEKSVNSSEVDRKRKMHNKDCELMGVTWLLAKNRTAYISTVTGVLRALMMNTDGSDPKSCSLRRDGMPLAVDSTELDSLSSSTISLFSPVWLTIALVSLSAFFSMRFEV</sequence>
<dbReference type="Proteomes" id="UP001141806">
    <property type="component" value="Unassembled WGS sequence"/>
</dbReference>
<keyword evidence="4" id="KW-1185">Reference proteome</keyword>
<keyword evidence="1" id="KW-1133">Transmembrane helix</keyword>
<protein>
    <recommendedName>
        <fullName evidence="2">SPARK domain-containing protein</fullName>
    </recommendedName>
</protein>